<dbReference type="PANTHER" id="PTHR24410:SF23">
    <property type="entry name" value="BTB DOMAIN-CONTAINING PROTEIN-RELATED"/>
    <property type="match status" value="1"/>
</dbReference>
<feature type="domain" description="BTB" evidence="1">
    <location>
        <begin position="15"/>
        <end position="83"/>
    </location>
</feature>
<dbReference type="OrthoDB" id="2320392at2759"/>
<dbReference type="SUPFAM" id="SSF54695">
    <property type="entry name" value="POZ domain"/>
    <property type="match status" value="1"/>
</dbReference>
<evidence type="ECO:0000313" key="3">
    <source>
        <dbReference type="Proteomes" id="UP000615446"/>
    </source>
</evidence>
<dbReference type="EMBL" id="BLAL01000193">
    <property type="protein sequence ID" value="GES89995.1"/>
    <property type="molecule type" value="Genomic_DNA"/>
</dbReference>
<name>A0A8H3LPS4_9GLOM</name>
<reference evidence="2" key="1">
    <citation type="submission" date="2019-10" db="EMBL/GenBank/DDBJ databases">
        <title>Conservation and host-specific expression of non-tandemly repeated heterogenous ribosome RNA gene in arbuscular mycorrhizal fungi.</title>
        <authorList>
            <person name="Maeda T."/>
            <person name="Kobayashi Y."/>
            <person name="Nakagawa T."/>
            <person name="Ezawa T."/>
            <person name="Yamaguchi K."/>
            <person name="Bino T."/>
            <person name="Nishimoto Y."/>
            <person name="Shigenobu S."/>
            <person name="Kawaguchi M."/>
        </authorList>
    </citation>
    <scope>NUCLEOTIDE SEQUENCE</scope>
    <source>
        <strain evidence="2">HR1</strain>
    </source>
</reference>
<protein>
    <submittedName>
        <fullName evidence="2">BTB/POZ protein</fullName>
    </submittedName>
</protein>
<dbReference type="PROSITE" id="PS50097">
    <property type="entry name" value="BTB"/>
    <property type="match status" value="1"/>
</dbReference>
<evidence type="ECO:0000259" key="1">
    <source>
        <dbReference type="PROSITE" id="PS50097"/>
    </source>
</evidence>
<dbReference type="CDD" id="cd18186">
    <property type="entry name" value="BTB_POZ_ZBTB_KLHL-like"/>
    <property type="match status" value="1"/>
</dbReference>
<dbReference type="PANTHER" id="PTHR24410">
    <property type="entry name" value="HL07962P-RELATED"/>
    <property type="match status" value="1"/>
</dbReference>
<gene>
    <name evidence="2" type="ORF">RCL2_001685700</name>
</gene>
<organism evidence="2 3">
    <name type="scientific">Rhizophagus clarus</name>
    <dbReference type="NCBI Taxonomy" id="94130"/>
    <lineage>
        <taxon>Eukaryota</taxon>
        <taxon>Fungi</taxon>
        <taxon>Fungi incertae sedis</taxon>
        <taxon>Mucoromycota</taxon>
        <taxon>Glomeromycotina</taxon>
        <taxon>Glomeromycetes</taxon>
        <taxon>Glomerales</taxon>
        <taxon>Glomeraceae</taxon>
        <taxon>Rhizophagus</taxon>
    </lineage>
</organism>
<dbReference type="Proteomes" id="UP000615446">
    <property type="component" value="Unassembled WGS sequence"/>
</dbReference>
<dbReference type="InterPro" id="IPR000210">
    <property type="entry name" value="BTB/POZ_dom"/>
</dbReference>
<comment type="caution">
    <text evidence="2">The sequence shown here is derived from an EMBL/GenBank/DDBJ whole genome shotgun (WGS) entry which is preliminary data.</text>
</comment>
<dbReference type="AlphaFoldDB" id="A0A8H3LPS4"/>
<dbReference type="InterPro" id="IPR011333">
    <property type="entry name" value="SKP1/BTB/POZ_sf"/>
</dbReference>
<sequence length="297" mass="33870">MKEAQKNVSEVKKGYDLEIICSDKKKLYSSRAILAASSEVFNGLLYNGMKESYEKQICLPTVNSSVMKIILEYAYTGSIKESLTKDNIIEVYSAADYFQLLDLRDFVIKTVKNVLKSKYKYNYSPELLSRAVETMILSEDNILLNLLIEAVSTTPLNTIKFGRLSINALQYLLSCTHKKKKPFATPEYDVFRYSAILVSKGISNNTSKSLTKFLPTLKQLKQFKNSIKTDSKLIPNRQRIAKELEALVKFIDFRRIGEQIITDVIEPLEITPTVAVYRSNKTLDTTRGIPMKYYISS</sequence>
<proteinExistence type="predicted"/>
<accession>A0A8H3LPS4</accession>
<dbReference type="InterPro" id="IPR051481">
    <property type="entry name" value="BTB-POZ/Galectin-3-binding"/>
</dbReference>
<evidence type="ECO:0000313" key="2">
    <source>
        <dbReference type="EMBL" id="GES89995.1"/>
    </source>
</evidence>
<dbReference type="Gene3D" id="3.30.710.10">
    <property type="entry name" value="Potassium Channel Kv1.1, Chain A"/>
    <property type="match status" value="1"/>
</dbReference>
<dbReference type="SMART" id="SM00225">
    <property type="entry name" value="BTB"/>
    <property type="match status" value="1"/>
</dbReference>
<dbReference type="Pfam" id="PF00651">
    <property type="entry name" value="BTB"/>
    <property type="match status" value="1"/>
</dbReference>